<accession>A0ABW5J2D9</accession>
<keyword evidence="3" id="KW-1185">Reference proteome</keyword>
<dbReference type="EMBL" id="JBHULT010000010">
    <property type="protein sequence ID" value="MFD2518705.1"/>
    <property type="molecule type" value="Genomic_DNA"/>
</dbReference>
<keyword evidence="1" id="KW-0812">Transmembrane</keyword>
<protein>
    <submittedName>
        <fullName evidence="2">Uncharacterized protein</fullName>
    </submittedName>
</protein>
<dbReference type="RefSeq" id="WP_380753296.1">
    <property type="nucleotide sequence ID" value="NZ_JBHULT010000010.1"/>
</dbReference>
<reference evidence="3" key="1">
    <citation type="journal article" date="2019" name="Int. J. Syst. Evol. Microbiol.">
        <title>The Global Catalogue of Microorganisms (GCM) 10K type strain sequencing project: providing services to taxonomists for standard genome sequencing and annotation.</title>
        <authorList>
            <consortium name="The Broad Institute Genomics Platform"/>
            <consortium name="The Broad Institute Genome Sequencing Center for Infectious Disease"/>
            <person name="Wu L."/>
            <person name="Ma J."/>
        </authorList>
    </citation>
    <scope>NUCLEOTIDE SEQUENCE [LARGE SCALE GENOMIC DNA]</scope>
    <source>
        <strain evidence="3">KCTC 42585</strain>
    </source>
</reference>
<feature type="transmembrane region" description="Helical" evidence="1">
    <location>
        <begin position="42"/>
        <end position="60"/>
    </location>
</feature>
<comment type="caution">
    <text evidence="2">The sequence shown here is derived from an EMBL/GenBank/DDBJ whole genome shotgun (WGS) entry which is preliminary data.</text>
</comment>
<dbReference type="Proteomes" id="UP001597468">
    <property type="component" value="Unassembled WGS sequence"/>
</dbReference>
<evidence type="ECO:0000256" key="1">
    <source>
        <dbReference type="SAM" id="Phobius"/>
    </source>
</evidence>
<keyword evidence="1" id="KW-1133">Transmembrane helix</keyword>
<keyword evidence="1" id="KW-0472">Membrane</keyword>
<evidence type="ECO:0000313" key="2">
    <source>
        <dbReference type="EMBL" id="MFD2518705.1"/>
    </source>
</evidence>
<sequence>MRFNNKKETSIVPSIYIIVVAVFITNAFASVELKYDDVPFNYSSLIPNVVALAIGIYVFIVGKSFEFDSDGETLNFKSNGLLISQFMHYREQRTEVPKSKLKDFKVENYIFYKRLHIFIHSRNKRGYRHYKYNITFLTGKKTKSLKISLAKVLERNKANGERKSERSQRGAI</sequence>
<feature type="transmembrane region" description="Helical" evidence="1">
    <location>
        <begin position="12"/>
        <end position="30"/>
    </location>
</feature>
<evidence type="ECO:0000313" key="3">
    <source>
        <dbReference type="Proteomes" id="UP001597468"/>
    </source>
</evidence>
<name>A0ABW5J2D9_9FLAO</name>
<organism evidence="2 3">
    <name type="scientific">Salinimicrobium flavum</name>
    <dbReference type="NCBI Taxonomy" id="1737065"/>
    <lineage>
        <taxon>Bacteria</taxon>
        <taxon>Pseudomonadati</taxon>
        <taxon>Bacteroidota</taxon>
        <taxon>Flavobacteriia</taxon>
        <taxon>Flavobacteriales</taxon>
        <taxon>Flavobacteriaceae</taxon>
        <taxon>Salinimicrobium</taxon>
    </lineage>
</organism>
<gene>
    <name evidence="2" type="ORF">ACFSTG_12420</name>
</gene>
<proteinExistence type="predicted"/>